<reference evidence="2 3" key="1">
    <citation type="submission" date="2019-02" db="EMBL/GenBank/DDBJ databases">
        <title>Deep-cultivation of Planctomycetes and their phenomic and genomic characterization uncovers novel biology.</title>
        <authorList>
            <person name="Wiegand S."/>
            <person name="Jogler M."/>
            <person name="Boedeker C."/>
            <person name="Pinto D."/>
            <person name="Vollmers J."/>
            <person name="Rivas-Marin E."/>
            <person name="Kohn T."/>
            <person name="Peeters S.H."/>
            <person name="Heuer A."/>
            <person name="Rast P."/>
            <person name="Oberbeckmann S."/>
            <person name="Bunk B."/>
            <person name="Jeske O."/>
            <person name="Meyerdierks A."/>
            <person name="Storesund J.E."/>
            <person name="Kallscheuer N."/>
            <person name="Luecker S."/>
            <person name="Lage O.M."/>
            <person name="Pohl T."/>
            <person name="Merkel B.J."/>
            <person name="Hornburger P."/>
            <person name="Mueller R.-W."/>
            <person name="Bruemmer F."/>
            <person name="Labrenz M."/>
            <person name="Spormann A.M."/>
            <person name="Op den Camp H."/>
            <person name="Overmann J."/>
            <person name="Amann R."/>
            <person name="Jetten M.S.M."/>
            <person name="Mascher T."/>
            <person name="Medema M.H."/>
            <person name="Devos D.P."/>
            <person name="Kaster A.-K."/>
            <person name="Ovreas L."/>
            <person name="Rohde M."/>
            <person name="Galperin M.Y."/>
            <person name="Jogler C."/>
        </authorList>
    </citation>
    <scope>NUCLEOTIDE SEQUENCE [LARGE SCALE GENOMIC DNA]</scope>
    <source>
        <strain evidence="2 3">ElP</strain>
    </source>
</reference>
<keyword evidence="1" id="KW-0812">Transmembrane</keyword>
<feature type="transmembrane region" description="Helical" evidence="1">
    <location>
        <begin position="59"/>
        <end position="76"/>
    </location>
</feature>
<dbReference type="RefSeq" id="WP_145267470.1">
    <property type="nucleotide sequence ID" value="NZ_CP036426.1"/>
</dbReference>
<feature type="transmembrane region" description="Helical" evidence="1">
    <location>
        <begin position="127"/>
        <end position="145"/>
    </location>
</feature>
<keyword evidence="3" id="KW-1185">Reference proteome</keyword>
<dbReference type="OrthoDB" id="285027at2"/>
<dbReference type="AlphaFoldDB" id="A0A518GWT2"/>
<evidence type="ECO:0008006" key="4">
    <source>
        <dbReference type="Google" id="ProtNLM"/>
    </source>
</evidence>
<proteinExistence type="predicted"/>
<organism evidence="2 3">
    <name type="scientific">Tautonia plasticadhaerens</name>
    <dbReference type="NCBI Taxonomy" id="2527974"/>
    <lineage>
        <taxon>Bacteria</taxon>
        <taxon>Pseudomonadati</taxon>
        <taxon>Planctomycetota</taxon>
        <taxon>Planctomycetia</taxon>
        <taxon>Isosphaerales</taxon>
        <taxon>Isosphaeraceae</taxon>
        <taxon>Tautonia</taxon>
    </lineage>
</organism>
<accession>A0A518GWT2</accession>
<dbReference type="EMBL" id="CP036426">
    <property type="protein sequence ID" value="QDV33049.1"/>
    <property type="molecule type" value="Genomic_DNA"/>
</dbReference>
<gene>
    <name evidence="2" type="ORF">ElP_08910</name>
</gene>
<dbReference type="Proteomes" id="UP000317835">
    <property type="component" value="Chromosome"/>
</dbReference>
<protein>
    <recommendedName>
        <fullName evidence="4">Copper resistance protein D</fullName>
    </recommendedName>
</protein>
<evidence type="ECO:0000313" key="3">
    <source>
        <dbReference type="Proteomes" id="UP000317835"/>
    </source>
</evidence>
<feature type="transmembrane region" description="Helical" evidence="1">
    <location>
        <begin position="88"/>
        <end position="107"/>
    </location>
</feature>
<keyword evidence="1" id="KW-1133">Transmembrane helix</keyword>
<evidence type="ECO:0000256" key="1">
    <source>
        <dbReference type="SAM" id="Phobius"/>
    </source>
</evidence>
<name>A0A518GWT2_9BACT</name>
<feature type="transmembrane region" description="Helical" evidence="1">
    <location>
        <begin position="16"/>
        <end position="38"/>
    </location>
</feature>
<dbReference type="KEGG" id="tpla:ElP_08910"/>
<sequence length="165" mass="17834">MIESLPIDLVSRWTHVATAIVILGGSVFLRFVLIPAASGLPDAEHEAFRGRLMGTWRKVVSVGIALFLLSGLYNYVAVALPRHRGDGLYHGLMGLKMLLAFVVFFLASALAGRSKAFEGMRRDNRRWLVITVALGFVIVGISGYLRVARPGTVPSAVEASAEPEG</sequence>
<keyword evidence="1" id="KW-0472">Membrane</keyword>
<evidence type="ECO:0000313" key="2">
    <source>
        <dbReference type="EMBL" id="QDV33049.1"/>
    </source>
</evidence>